<dbReference type="InterPro" id="IPR003833">
    <property type="entry name" value="CT_C_D"/>
</dbReference>
<sequence>MNNLVSFHPVSECALLIEFNLPDSTELSVFIGQVTQQVYHQLEHSVMNVTPSYTTILIDYLPHRMSQTQLIAKLDLVIEQVDSAPIKTFANSMIELPVYYHPEVAPDLERFQAMGIDIDAFIEFHTTAIYTVQATGFAPGFAFMGDVVTDIQLPRHDTPRLKVPRGSVAIAENKTAVYPCESPGGWNIIGNCPIDLYHPENSPMIPFIIGGQVRFVAINRERFIQLGGQFSEAES</sequence>
<dbReference type="SUPFAM" id="SSF50891">
    <property type="entry name" value="Cyclophilin-like"/>
    <property type="match status" value="1"/>
</dbReference>
<dbReference type="InterPro" id="IPR010016">
    <property type="entry name" value="PxpB"/>
</dbReference>
<keyword evidence="2 5" id="KW-0378">Hydrolase</keyword>
<gene>
    <name evidence="5" type="ORF">OJ16_14170</name>
</gene>
<evidence type="ECO:0000313" key="6">
    <source>
        <dbReference type="Proteomes" id="UP000031672"/>
    </source>
</evidence>
<keyword evidence="3" id="KW-0067">ATP-binding</keyword>
<dbReference type="Gene3D" id="3.30.1360.40">
    <property type="match status" value="1"/>
</dbReference>
<evidence type="ECO:0000256" key="1">
    <source>
        <dbReference type="ARBA" id="ARBA00022741"/>
    </source>
</evidence>
<dbReference type="SMART" id="SM00796">
    <property type="entry name" value="AHS1"/>
    <property type="match status" value="1"/>
</dbReference>
<protein>
    <submittedName>
        <fullName evidence="5">Allophanate hydrolase</fullName>
    </submittedName>
</protein>
<evidence type="ECO:0000256" key="3">
    <source>
        <dbReference type="ARBA" id="ARBA00022840"/>
    </source>
</evidence>
<dbReference type="Pfam" id="PF02682">
    <property type="entry name" value="CT_C_D"/>
    <property type="match status" value="1"/>
</dbReference>
<dbReference type="GO" id="GO:0016787">
    <property type="term" value="F:hydrolase activity"/>
    <property type="evidence" value="ECO:0007669"/>
    <property type="project" value="UniProtKB-KW"/>
</dbReference>
<dbReference type="Proteomes" id="UP000031672">
    <property type="component" value="Unassembled WGS sequence"/>
</dbReference>
<accession>A0A0C2NHQ4</accession>
<evidence type="ECO:0000256" key="2">
    <source>
        <dbReference type="ARBA" id="ARBA00022801"/>
    </source>
</evidence>
<dbReference type="PANTHER" id="PTHR34698">
    <property type="entry name" value="5-OXOPROLINASE SUBUNIT B"/>
    <property type="match status" value="1"/>
</dbReference>
<keyword evidence="1" id="KW-0547">Nucleotide-binding</keyword>
<name>A0A0C2NHQ4_9VIBR</name>
<dbReference type="GO" id="GO:0005524">
    <property type="term" value="F:ATP binding"/>
    <property type="evidence" value="ECO:0007669"/>
    <property type="project" value="UniProtKB-KW"/>
</dbReference>
<proteinExistence type="predicted"/>
<comment type="caution">
    <text evidence="5">The sequence shown here is derived from an EMBL/GenBank/DDBJ whole genome shotgun (WGS) entry which is preliminary data.</text>
</comment>
<dbReference type="SUPFAM" id="SSF160467">
    <property type="entry name" value="PH0987 N-terminal domain-like"/>
    <property type="match status" value="1"/>
</dbReference>
<keyword evidence="6" id="KW-1185">Reference proteome</keyword>
<dbReference type="STRING" id="1461322.OJ16_14170"/>
<evidence type="ECO:0000313" key="5">
    <source>
        <dbReference type="EMBL" id="KII75977.1"/>
    </source>
</evidence>
<dbReference type="RefSeq" id="WP_040991910.1">
    <property type="nucleotide sequence ID" value="NZ_JTKH01000024.1"/>
</dbReference>
<evidence type="ECO:0000259" key="4">
    <source>
        <dbReference type="SMART" id="SM00796"/>
    </source>
</evidence>
<dbReference type="OrthoDB" id="9778567at2"/>
<dbReference type="Gene3D" id="2.40.100.10">
    <property type="entry name" value="Cyclophilin-like"/>
    <property type="match status" value="1"/>
</dbReference>
<dbReference type="AlphaFoldDB" id="A0A0C2NHQ4"/>
<feature type="domain" description="Carboxyltransferase" evidence="4">
    <location>
        <begin position="5"/>
        <end position="207"/>
    </location>
</feature>
<dbReference type="InterPro" id="IPR029000">
    <property type="entry name" value="Cyclophilin-like_dom_sf"/>
</dbReference>
<reference evidence="5 6" key="1">
    <citation type="submission" date="2014-11" db="EMBL/GenBank/DDBJ databases">
        <title>Draft Genome Sequence of Vibrio piscirenalis strains CECT 8603T and CECT 8604, two marine Gammaproteobacterium isolated from cultured gilthead sea bream (Sparus aurata).</title>
        <authorList>
            <person name="Arahal D.R."/>
            <person name="Rodrigo-Torres L."/>
            <person name="Lucena T."/>
            <person name="Pujalte M.J."/>
        </authorList>
    </citation>
    <scope>NUCLEOTIDE SEQUENCE [LARGE SCALE GENOMIC DNA]</scope>
    <source>
        <strain evidence="5 6">DCR 1-4-2</strain>
    </source>
</reference>
<dbReference type="EMBL" id="JTKH01000024">
    <property type="protein sequence ID" value="KII75977.1"/>
    <property type="molecule type" value="Genomic_DNA"/>
</dbReference>
<accession>A0A0C2NPF3</accession>
<organism evidence="5 6">
    <name type="scientific">Vibrio renipiscarius</name>
    <dbReference type="NCBI Taxonomy" id="1461322"/>
    <lineage>
        <taxon>Bacteria</taxon>
        <taxon>Pseudomonadati</taxon>
        <taxon>Pseudomonadota</taxon>
        <taxon>Gammaproteobacteria</taxon>
        <taxon>Vibrionales</taxon>
        <taxon>Vibrionaceae</taxon>
        <taxon>Vibrio</taxon>
    </lineage>
</organism>
<dbReference type="PANTHER" id="PTHR34698:SF2">
    <property type="entry name" value="5-OXOPROLINASE SUBUNIT B"/>
    <property type="match status" value="1"/>
</dbReference>